<feature type="repeat" description="FG-GAP" evidence="4">
    <location>
        <begin position="50"/>
        <end position="112"/>
    </location>
</feature>
<name>T1H2E8_MEGSC</name>
<dbReference type="Pfam" id="PF01839">
    <property type="entry name" value="FG-GAP"/>
    <property type="match status" value="1"/>
</dbReference>
<evidence type="ECO:0008006" key="8">
    <source>
        <dbReference type="Google" id="ProtNLM"/>
    </source>
</evidence>
<dbReference type="PANTHER" id="PTHR23220">
    <property type="entry name" value="INTEGRIN ALPHA"/>
    <property type="match status" value="1"/>
</dbReference>
<reference evidence="6" key="2">
    <citation type="submission" date="2015-06" db="UniProtKB">
        <authorList>
            <consortium name="EnsemblMetazoa"/>
        </authorList>
    </citation>
    <scope>IDENTIFICATION</scope>
</reference>
<keyword evidence="7" id="KW-1185">Reference proteome</keyword>
<dbReference type="SUPFAM" id="SSF69318">
    <property type="entry name" value="Integrin alpha N-terminal domain"/>
    <property type="match status" value="1"/>
</dbReference>
<evidence type="ECO:0000313" key="6">
    <source>
        <dbReference type="EnsemblMetazoa" id="MESCA010393-PA"/>
    </source>
</evidence>
<dbReference type="Proteomes" id="UP000015102">
    <property type="component" value="Unassembled WGS sequence"/>
</dbReference>
<dbReference type="Gene3D" id="2.130.10.130">
    <property type="entry name" value="Integrin alpha, N-terminal"/>
    <property type="match status" value="1"/>
</dbReference>
<evidence type="ECO:0000256" key="2">
    <source>
        <dbReference type="ARBA" id="ARBA00022737"/>
    </source>
</evidence>
<accession>T1H2E8</accession>
<organism evidence="6 7">
    <name type="scientific">Megaselia scalaris</name>
    <name type="common">Humpbacked fly</name>
    <name type="synonym">Phora scalaris</name>
    <dbReference type="NCBI Taxonomy" id="36166"/>
    <lineage>
        <taxon>Eukaryota</taxon>
        <taxon>Metazoa</taxon>
        <taxon>Ecdysozoa</taxon>
        <taxon>Arthropoda</taxon>
        <taxon>Hexapoda</taxon>
        <taxon>Insecta</taxon>
        <taxon>Pterygota</taxon>
        <taxon>Neoptera</taxon>
        <taxon>Endopterygota</taxon>
        <taxon>Diptera</taxon>
        <taxon>Brachycera</taxon>
        <taxon>Muscomorpha</taxon>
        <taxon>Platypezoidea</taxon>
        <taxon>Phoridae</taxon>
        <taxon>Megaseliini</taxon>
        <taxon>Megaselia</taxon>
    </lineage>
</organism>
<protein>
    <recommendedName>
        <fullName evidence="8">Integrin alpha-2 domain-containing protein</fullName>
    </recommendedName>
</protein>
<dbReference type="GO" id="GO:0007229">
    <property type="term" value="P:integrin-mediated signaling pathway"/>
    <property type="evidence" value="ECO:0007669"/>
    <property type="project" value="UniProtKB-KW"/>
</dbReference>
<keyword evidence="5" id="KW-0130">Cell adhesion</keyword>
<dbReference type="GO" id="GO:0048468">
    <property type="term" value="P:cell development"/>
    <property type="evidence" value="ECO:0007669"/>
    <property type="project" value="UniProtKB-ARBA"/>
</dbReference>
<keyword evidence="3" id="KW-0325">Glycoprotein</keyword>
<evidence type="ECO:0000313" key="7">
    <source>
        <dbReference type="Proteomes" id="UP000015102"/>
    </source>
</evidence>
<reference evidence="7" key="1">
    <citation type="submission" date="2013-02" db="EMBL/GenBank/DDBJ databases">
        <authorList>
            <person name="Hughes D."/>
        </authorList>
    </citation>
    <scope>NUCLEOTIDE SEQUENCE</scope>
    <source>
        <strain>Durham</strain>
        <strain evidence="7">NC isolate 2 -- Noor lab</strain>
    </source>
</reference>
<dbReference type="GO" id="GO:0005178">
    <property type="term" value="F:integrin binding"/>
    <property type="evidence" value="ECO:0007669"/>
    <property type="project" value="TreeGrafter"/>
</dbReference>
<dbReference type="PROSITE" id="PS51470">
    <property type="entry name" value="FG_GAP"/>
    <property type="match status" value="2"/>
</dbReference>
<evidence type="ECO:0000256" key="3">
    <source>
        <dbReference type="ARBA" id="ARBA00023180"/>
    </source>
</evidence>
<dbReference type="PRINTS" id="PR01185">
    <property type="entry name" value="INTEGRINA"/>
</dbReference>
<dbReference type="InterPro" id="IPR000413">
    <property type="entry name" value="Integrin_alpha"/>
</dbReference>
<dbReference type="InterPro" id="IPR028994">
    <property type="entry name" value="Integrin_alpha_N"/>
</dbReference>
<dbReference type="GO" id="GO:0033627">
    <property type="term" value="P:cell adhesion mediated by integrin"/>
    <property type="evidence" value="ECO:0007669"/>
    <property type="project" value="TreeGrafter"/>
</dbReference>
<evidence type="ECO:0000256" key="1">
    <source>
        <dbReference type="ARBA" id="ARBA00022729"/>
    </source>
</evidence>
<dbReference type="EMBL" id="CAQQ02386249">
    <property type="status" value="NOT_ANNOTATED_CDS"/>
    <property type="molecule type" value="Genomic_DNA"/>
</dbReference>
<dbReference type="InterPro" id="IPR013519">
    <property type="entry name" value="Int_alpha_beta-p"/>
</dbReference>
<dbReference type="AlphaFoldDB" id="T1H2E8"/>
<dbReference type="EMBL" id="CAQQ02386250">
    <property type="status" value="NOT_ANNOTATED_CDS"/>
    <property type="molecule type" value="Genomic_DNA"/>
</dbReference>
<proteinExistence type="inferred from homology"/>
<dbReference type="HOGENOM" id="CLU_907859_0_0_1"/>
<keyword evidence="5" id="KW-0675">Receptor</keyword>
<feature type="repeat" description="FG-GAP" evidence="4">
    <location>
        <begin position="246"/>
        <end position="307"/>
    </location>
</feature>
<comment type="similarity">
    <text evidence="5">Belongs to the integrin alpha chain family.</text>
</comment>
<dbReference type="SMART" id="SM00191">
    <property type="entry name" value="Int_alpha"/>
    <property type="match status" value="2"/>
</dbReference>
<dbReference type="GO" id="GO:0009897">
    <property type="term" value="C:external side of plasma membrane"/>
    <property type="evidence" value="ECO:0007669"/>
    <property type="project" value="TreeGrafter"/>
</dbReference>
<dbReference type="PANTHER" id="PTHR23220:SF83">
    <property type="entry name" value="INTEGRIN ALPHA-PS3-RELATED"/>
    <property type="match status" value="1"/>
</dbReference>
<dbReference type="InterPro" id="IPR013517">
    <property type="entry name" value="FG-GAP"/>
</dbReference>
<keyword evidence="1" id="KW-0732">Signal</keyword>
<dbReference type="EnsemblMetazoa" id="MESCA010393-RA">
    <property type="protein sequence ID" value="MESCA010393-PA"/>
    <property type="gene ID" value="MESCA010393"/>
</dbReference>
<dbReference type="GO" id="GO:0008305">
    <property type="term" value="C:integrin complex"/>
    <property type="evidence" value="ECO:0007669"/>
    <property type="project" value="InterPro"/>
</dbReference>
<dbReference type="GO" id="GO:0007160">
    <property type="term" value="P:cell-matrix adhesion"/>
    <property type="evidence" value="ECO:0007669"/>
    <property type="project" value="TreeGrafter"/>
</dbReference>
<evidence type="ECO:0000256" key="5">
    <source>
        <dbReference type="RuleBase" id="RU003762"/>
    </source>
</evidence>
<comment type="subcellular location">
    <subcellularLocation>
        <location evidence="5">Membrane</location>
        <topology evidence="5">Single-pass type I membrane protein</topology>
    </subcellularLocation>
</comment>
<sequence length="307" mass="34501">VIVGAPRAQSHLEAQRNINETGAIYKCTLNTGTCAPYVFDTKGNTYSEGNQYVYDSEKKDNQWLGGSMDGGSKDTDKLIVCAPRLIANLEPNDYLIHGICYWTNDTLTNTPTVKVISPLRLKTKQVKVMDKGRKRFNHMFGEQGISVHLTDNNEEFIIGAPGIDTWRGSVVRSRYKLKEDIGGLSRRRRDIFKFPGTYDFVISSGYFNSSDDKKLLYLATAPQADNQSGEAYIFDIEGSGDNYEIKKLFVFHGSKFGEYFGYSVLTEDVNGDGLPDVIISAPQYWTNSQSYEVGAIYIFINRGKKYV</sequence>
<evidence type="ECO:0000256" key="4">
    <source>
        <dbReference type="PROSITE-ProRule" id="PRU00803"/>
    </source>
</evidence>
<keyword evidence="5" id="KW-0401">Integrin</keyword>
<keyword evidence="2" id="KW-0677">Repeat</keyword>
<dbReference type="GO" id="GO:0098609">
    <property type="term" value="P:cell-cell adhesion"/>
    <property type="evidence" value="ECO:0007669"/>
    <property type="project" value="TreeGrafter"/>
</dbReference>
<dbReference type="STRING" id="36166.T1H2E8"/>